<dbReference type="AlphaFoldDB" id="A0A2Z2NLI8"/>
<gene>
    <name evidence="1" type="ORF">IMCC3135_09660</name>
</gene>
<accession>A0A2Z2NLI8</accession>
<sequence length="60" mass="6702">MIVQLRYRTGYRPCKLRDAVFHTATDGAFTLRNSPSTAPIAAESMSPACHRMLLSTRPVH</sequence>
<reference evidence="1 2" key="1">
    <citation type="submission" date="2016-12" db="EMBL/GenBank/DDBJ databases">
        <authorList>
            <person name="Song W.-J."/>
            <person name="Kurnit D.M."/>
        </authorList>
    </citation>
    <scope>NUCLEOTIDE SEQUENCE [LARGE SCALE GENOMIC DNA]</scope>
    <source>
        <strain evidence="1 2">IMCC3135</strain>
    </source>
</reference>
<evidence type="ECO:0000313" key="1">
    <source>
        <dbReference type="EMBL" id="ASJ72029.1"/>
    </source>
</evidence>
<evidence type="ECO:0000313" key="2">
    <source>
        <dbReference type="Proteomes" id="UP000250079"/>
    </source>
</evidence>
<keyword evidence="2" id="KW-1185">Reference proteome</keyword>
<dbReference type="Proteomes" id="UP000250079">
    <property type="component" value="Chromosome"/>
</dbReference>
<organism evidence="1 2">
    <name type="scientific">Granulosicoccus antarcticus IMCC3135</name>
    <dbReference type="NCBI Taxonomy" id="1192854"/>
    <lineage>
        <taxon>Bacteria</taxon>
        <taxon>Pseudomonadati</taxon>
        <taxon>Pseudomonadota</taxon>
        <taxon>Gammaproteobacteria</taxon>
        <taxon>Chromatiales</taxon>
        <taxon>Granulosicoccaceae</taxon>
        <taxon>Granulosicoccus</taxon>
    </lineage>
</organism>
<dbReference type="RefSeq" id="WP_205737979.1">
    <property type="nucleotide sequence ID" value="NZ_CP018632.1"/>
</dbReference>
<name>A0A2Z2NLI8_9GAMM</name>
<dbReference type="KEGG" id="gai:IMCC3135_09660"/>
<proteinExistence type="predicted"/>
<dbReference type="EMBL" id="CP018632">
    <property type="protein sequence ID" value="ASJ72029.1"/>
    <property type="molecule type" value="Genomic_DNA"/>
</dbReference>
<protein>
    <submittedName>
        <fullName evidence="1">Uncharacterized protein</fullName>
    </submittedName>
</protein>